<evidence type="ECO:0000256" key="7">
    <source>
        <dbReference type="ARBA" id="ARBA00022777"/>
    </source>
</evidence>
<organism evidence="17 18">
    <name type="scientific">Rotaria magnacalcarata</name>
    <dbReference type="NCBI Taxonomy" id="392030"/>
    <lineage>
        <taxon>Eukaryota</taxon>
        <taxon>Metazoa</taxon>
        <taxon>Spiralia</taxon>
        <taxon>Gnathifera</taxon>
        <taxon>Rotifera</taxon>
        <taxon>Eurotatoria</taxon>
        <taxon>Bdelloidea</taxon>
        <taxon>Philodinida</taxon>
        <taxon>Philodinidae</taxon>
        <taxon>Rotaria</taxon>
    </lineage>
</organism>
<dbReference type="PANTHER" id="PTHR46877">
    <property type="entry name" value="EPH RECEPTOR A5"/>
    <property type="match status" value="1"/>
</dbReference>
<dbReference type="EMBL" id="CAJNRF010001295">
    <property type="protein sequence ID" value="CAF2004278.1"/>
    <property type="molecule type" value="Genomic_DNA"/>
</dbReference>
<reference evidence="17" key="1">
    <citation type="submission" date="2021-02" db="EMBL/GenBank/DDBJ databases">
        <authorList>
            <person name="Nowell W R."/>
        </authorList>
    </citation>
    <scope>NUCLEOTIDE SEQUENCE</scope>
</reference>
<evidence type="ECO:0000313" key="17">
    <source>
        <dbReference type="EMBL" id="CAF4165856.1"/>
    </source>
</evidence>
<evidence type="ECO:0000256" key="12">
    <source>
        <dbReference type="ARBA" id="ARBA00023170"/>
    </source>
</evidence>
<keyword evidence="4" id="KW-0808">Transferase</keyword>
<keyword evidence="5" id="KW-0812">Transmembrane</keyword>
<evidence type="ECO:0000256" key="3">
    <source>
        <dbReference type="ARBA" id="ARBA00022553"/>
    </source>
</evidence>
<dbReference type="Gene3D" id="2.10.220.10">
    <property type="entry name" value="Hormone Receptor, Insulin-like Growth Factor Receptor 1, Chain A, domain 2"/>
    <property type="match status" value="1"/>
</dbReference>
<evidence type="ECO:0000256" key="14">
    <source>
        <dbReference type="ARBA" id="ARBA00051243"/>
    </source>
</evidence>
<evidence type="ECO:0000256" key="10">
    <source>
        <dbReference type="ARBA" id="ARBA00023136"/>
    </source>
</evidence>
<accession>A0A819YU75</accession>
<dbReference type="AlphaFoldDB" id="A0A819YU75"/>
<dbReference type="GO" id="GO:0005886">
    <property type="term" value="C:plasma membrane"/>
    <property type="evidence" value="ECO:0007669"/>
    <property type="project" value="TreeGrafter"/>
</dbReference>
<keyword evidence="6" id="KW-0547">Nucleotide-binding</keyword>
<dbReference type="Gene3D" id="3.80.20.20">
    <property type="entry name" value="Receptor L-domain"/>
    <property type="match status" value="1"/>
</dbReference>
<dbReference type="SUPFAM" id="SSF57184">
    <property type="entry name" value="Growth factor receptor domain"/>
    <property type="match status" value="1"/>
</dbReference>
<dbReference type="Proteomes" id="UP000663856">
    <property type="component" value="Unassembled WGS sequence"/>
</dbReference>
<keyword evidence="11" id="KW-0829">Tyrosine-protein kinase</keyword>
<keyword evidence="18" id="KW-1185">Reference proteome</keyword>
<name>A0A819YU75_9BILA</name>
<sequence length="829" mass="93625">MGTFLANTHAEIPTKNANYPSRRVCGDIRVTLFELKRDFDVHTLSSCEISLGSVIYAPMHFSVDTSTITAIRFPNLREVHGYILLAYSSMHSFSSMFPRLSVIHGKDLYHGYSLIIMDNFLLESLGLTSLISIRRGNVIIARNSQLCYARSLHWDDVMETKNTQVIARQNRDNCAFCPTCPSACWSPTQCQQRCSPNCQGNCLSETVCCPEQCVGGCHYSNITATSSLICNACKNMRIHKTGLCVEKCPDNMLKAGGALCVTHEECTSFFLGTGFISDEINECVLSCPPGFTRSLNIVRNARLCLKNIVNFINYTMTRETDLQVTRDTRNEYANGYLASCESNFLNITIGKVYSFTANINVAIPKESFLRSSGTAEHLRRPFLSVYYKITRTKNETHVDATHSNKWSRVVQKVNYNVTPQGGSLTMSAKLTSLLGDEWYAVYASITSSINTIGLFSPIAYFRTLQRQPEPILNLCGESLSRSTIELVWQPPSKPNGPISHYLIYYAPMEDRLPVNNSKLLCLMKDRWRTEGTTEINTLNVTKSTRCSGPRFRSPNMMRNNYDEAEEDSEENKNIDQVVADLSILEYQLINSVSHRKDPLFIRPELKDTIINDLDHYFEDKSSAFNDNFKSNSHEQPVVEHKPYIDEFNISVSDTRVVISNLKEAQMYMFQVYACHNISQQSLSDACSLNGIILAVRTKPGDPSRDIVNNVKFIVPIEDSDSAKANMKSFHYQISWSEPSTPNGLVYFYMIHIGQNTSNGAKEERCVGNDVLSINVTLLPRAAYRLRIITYTIARLNNEYGDREQINGDRLSFNSTNLFFELVFTTNDSS</sequence>
<comment type="caution">
    <text evidence="17">The sequence shown here is derived from an EMBL/GenBank/DDBJ whole genome shotgun (WGS) entry which is preliminary data.</text>
</comment>
<protein>
    <recommendedName>
        <fullName evidence="2">receptor protein-tyrosine kinase</fullName>
        <ecNumber evidence="2">2.7.10.1</ecNumber>
    </recommendedName>
</protein>
<dbReference type="EMBL" id="CAJOBG010005792">
    <property type="protein sequence ID" value="CAF4165856.1"/>
    <property type="molecule type" value="Genomic_DNA"/>
</dbReference>
<dbReference type="InterPro" id="IPR050449">
    <property type="entry name" value="Ephrin_rcpt_TKs"/>
</dbReference>
<proteinExistence type="predicted"/>
<dbReference type="CDD" id="cd00063">
    <property type="entry name" value="FN3"/>
    <property type="match status" value="1"/>
</dbReference>
<keyword evidence="7" id="KW-0418">Kinase</keyword>
<dbReference type="PANTHER" id="PTHR46877:SF14">
    <property type="entry name" value="RECEPTOR PROTEIN-TYROSINE KINASE"/>
    <property type="match status" value="1"/>
</dbReference>
<dbReference type="InterPro" id="IPR006211">
    <property type="entry name" value="Furin-like_Cys-rich_dom"/>
</dbReference>
<evidence type="ECO:0000256" key="4">
    <source>
        <dbReference type="ARBA" id="ARBA00022679"/>
    </source>
</evidence>
<evidence type="ECO:0000256" key="11">
    <source>
        <dbReference type="ARBA" id="ARBA00023137"/>
    </source>
</evidence>
<keyword evidence="13" id="KW-0325">Glycoprotein</keyword>
<dbReference type="SUPFAM" id="SSF52058">
    <property type="entry name" value="L domain-like"/>
    <property type="match status" value="1"/>
</dbReference>
<evidence type="ECO:0000256" key="9">
    <source>
        <dbReference type="ARBA" id="ARBA00022989"/>
    </source>
</evidence>
<evidence type="ECO:0000256" key="2">
    <source>
        <dbReference type="ARBA" id="ARBA00011902"/>
    </source>
</evidence>
<dbReference type="GO" id="GO:0004714">
    <property type="term" value="F:transmembrane receptor protein tyrosine kinase activity"/>
    <property type="evidence" value="ECO:0007669"/>
    <property type="project" value="UniProtKB-EC"/>
</dbReference>
<comment type="catalytic activity">
    <reaction evidence="14">
        <text>L-tyrosyl-[protein] + ATP = O-phospho-L-tyrosyl-[protein] + ADP + H(+)</text>
        <dbReference type="Rhea" id="RHEA:10596"/>
        <dbReference type="Rhea" id="RHEA-COMP:10136"/>
        <dbReference type="Rhea" id="RHEA-COMP:20101"/>
        <dbReference type="ChEBI" id="CHEBI:15378"/>
        <dbReference type="ChEBI" id="CHEBI:30616"/>
        <dbReference type="ChEBI" id="CHEBI:46858"/>
        <dbReference type="ChEBI" id="CHEBI:61978"/>
        <dbReference type="ChEBI" id="CHEBI:456216"/>
        <dbReference type="EC" id="2.7.10.1"/>
    </reaction>
</comment>
<dbReference type="InterPro" id="IPR000494">
    <property type="entry name" value="Rcpt_L-dom"/>
</dbReference>
<comment type="subcellular location">
    <subcellularLocation>
        <location evidence="1">Membrane</location>
        <topology evidence="1">Single-pass type I membrane protein</topology>
    </subcellularLocation>
</comment>
<keyword evidence="8" id="KW-0067">ATP-binding</keyword>
<keyword evidence="9" id="KW-1133">Transmembrane helix</keyword>
<evidence type="ECO:0000256" key="8">
    <source>
        <dbReference type="ARBA" id="ARBA00022840"/>
    </source>
</evidence>
<dbReference type="InterPro" id="IPR036116">
    <property type="entry name" value="FN3_sf"/>
</dbReference>
<dbReference type="InterPro" id="IPR013783">
    <property type="entry name" value="Ig-like_fold"/>
</dbReference>
<evidence type="ECO:0000256" key="6">
    <source>
        <dbReference type="ARBA" id="ARBA00022741"/>
    </source>
</evidence>
<feature type="non-terminal residue" evidence="17">
    <location>
        <position position="1"/>
    </location>
</feature>
<keyword evidence="12" id="KW-0675">Receptor</keyword>
<evidence type="ECO:0000259" key="15">
    <source>
        <dbReference type="SMART" id="SM00060"/>
    </source>
</evidence>
<dbReference type="Pfam" id="PF00757">
    <property type="entry name" value="Furin-like"/>
    <property type="match status" value="1"/>
</dbReference>
<gene>
    <name evidence="17" type="ORF">OVN521_LOCUS24411</name>
    <name evidence="16" type="ORF">WKI299_LOCUS4922</name>
</gene>
<evidence type="ECO:0000256" key="13">
    <source>
        <dbReference type="ARBA" id="ARBA00023180"/>
    </source>
</evidence>
<dbReference type="Proteomes" id="UP000663866">
    <property type="component" value="Unassembled WGS sequence"/>
</dbReference>
<dbReference type="EC" id="2.7.10.1" evidence="2"/>
<dbReference type="Pfam" id="PF01030">
    <property type="entry name" value="Recep_L_domain"/>
    <property type="match status" value="1"/>
</dbReference>
<dbReference type="InterPro" id="IPR036941">
    <property type="entry name" value="Rcpt_L-dom_sf"/>
</dbReference>
<keyword evidence="10" id="KW-0472">Membrane</keyword>
<keyword evidence="3" id="KW-0597">Phosphoprotein</keyword>
<dbReference type="InterPro" id="IPR003961">
    <property type="entry name" value="FN3_dom"/>
</dbReference>
<evidence type="ECO:0000313" key="18">
    <source>
        <dbReference type="Proteomes" id="UP000663866"/>
    </source>
</evidence>
<evidence type="ECO:0000256" key="5">
    <source>
        <dbReference type="ARBA" id="ARBA00022692"/>
    </source>
</evidence>
<dbReference type="SUPFAM" id="SSF49265">
    <property type="entry name" value="Fibronectin type III"/>
    <property type="match status" value="2"/>
</dbReference>
<feature type="domain" description="Fibronectin type-III" evidence="15">
    <location>
        <begin position="468"/>
        <end position="681"/>
    </location>
</feature>
<dbReference type="SMART" id="SM00060">
    <property type="entry name" value="FN3"/>
    <property type="match status" value="1"/>
</dbReference>
<dbReference type="GO" id="GO:0005524">
    <property type="term" value="F:ATP binding"/>
    <property type="evidence" value="ECO:0007669"/>
    <property type="project" value="UniProtKB-KW"/>
</dbReference>
<dbReference type="Gene3D" id="2.60.40.10">
    <property type="entry name" value="Immunoglobulins"/>
    <property type="match status" value="1"/>
</dbReference>
<dbReference type="InterPro" id="IPR009030">
    <property type="entry name" value="Growth_fac_rcpt_cys_sf"/>
</dbReference>
<evidence type="ECO:0000256" key="1">
    <source>
        <dbReference type="ARBA" id="ARBA00004479"/>
    </source>
</evidence>
<evidence type="ECO:0000313" key="16">
    <source>
        <dbReference type="EMBL" id="CAF2004278.1"/>
    </source>
</evidence>